<proteinExistence type="predicted"/>
<dbReference type="GeneTree" id="ENSGT00390000012139"/>
<sequence length="272" mass="28828">MPAAQRTSTMELLGRVLLSVALLTCCVRGDTNTTTSKAQTTPGSTITISATKASQETSSSSRTTRKAEIAGNTTTANSSAIAQPTQASAHGSLSTPNNTASSGTAESPAPSSVTSSHLALTTPGQHNKTATTTRALPSEKATQRSIQDTLQKVTEVPTESNTENAHSEKQDHPSYTTIILPVIIALIVISLSVFLLVTLYRMCLKTTPERQENGTEQAPSDKENVKLISVKTTSPENGMSSFLTLSSYDLPLGMSLPLEPFKPMRSGFSREE</sequence>
<dbReference type="RefSeq" id="XP_028600020.1">
    <property type="nucleotide sequence ID" value="XM_028744187.1"/>
</dbReference>
<keyword evidence="2" id="KW-0472">Membrane</keyword>
<dbReference type="PANTHER" id="PTHR15869">
    <property type="entry name" value="ENDOMUCIN-RELATED"/>
    <property type="match status" value="1"/>
</dbReference>
<gene>
    <name evidence="4" type="primary">EMCN</name>
</gene>
<evidence type="ECO:0000313" key="5">
    <source>
        <dbReference type="Proteomes" id="UP000472272"/>
    </source>
</evidence>
<protein>
    <submittedName>
        <fullName evidence="4">Endomucin</fullName>
    </submittedName>
</protein>
<dbReference type="Ensembl" id="ENSPMRT00000017758.1">
    <property type="protein sequence ID" value="ENSPMRP00000016656.1"/>
    <property type="gene ID" value="ENSPMRG00000011077.1"/>
</dbReference>
<dbReference type="Proteomes" id="UP000472272">
    <property type="component" value="Chromosome 9"/>
</dbReference>
<keyword evidence="2" id="KW-1133">Transmembrane helix</keyword>
<dbReference type="Pfam" id="PF07010">
    <property type="entry name" value="Endomucin"/>
    <property type="match status" value="1"/>
</dbReference>
<dbReference type="AlphaFoldDB" id="A0A670IXX0"/>
<evidence type="ECO:0000256" key="2">
    <source>
        <dbReference type="SAM" id="Phobius"/>
    </source>
</evidence>
<feature type="compositionally biased region" description="Polar residues" evidence="1">
    <location>
        <begin position="71"/>
        <end position="135"/>
    </location>
</feature>
<dbReference type="InterPro" id="IPR010740">
    <property type="entry name" value="Endomucin"/>
</dbReference>
<keyword evidence="2" id="KW-0812">Transmembrane</keyword>
<evidence type="ECO:0000256" key="1">
    <source>
        <dbReference type="SAM" id="MobiDB-lite"/>
    </source>
</evidence>
<feature type="compositionally biased region" description="Low complexity" evidence="1">
    <location>
        <begin position="49"/>
        <end position="62"/>
    </location>
</feature>
<reference evidence="4" key="3">
    <citation type="submission" date="2025-09" db="UniProtKB">
        <authorList>
            <consortium name="Ensembl"/>
        </authorList>
    </citation>
    <scope>IDENTIFICATION</scope>
</reference>
<feature type="compositionally biased region" description="Polar residues" evidence="1">
    <location>
        <begin position="31"/>
        <end position="48"/>
    </location>
</feature>
<dbReference type="GeneID" id="114604242"/>
<name>A0A670IXX0_PODMU</name>
<dbReference type="PANTHER" id="PTHR15869:SF0">
    <property type="entry name" value="ENDOMUCIN"/>
    <property type="match status" value="1"/>
</dbReference>
<feature type="transmembrane region" description="Helical" evidence="2">
    <location>
        <begin position="178"/>
        <end position="200"/>
    </location>
</feature>
<evidence type="ECO:0000313" key="4">
    <source>
        <dbReference type="Ensembl" id="ENSPMRP00000016656.1"/>
    </source>
</evidence>
<feature type="chain" id="PRO_5025563743" evidence="3">
    <location>
        <begin position="30"/>
        <end position="272"/>
    </location>
</feature>
<reference evidence="4" key="2">
    <citation type="submission" date="2025-08" db="UniProtKB">
        <authorList>
            <consortium name="Ensembl"/>
        </authorList>
    </citation>
    <scope>IDENTIFICATION</scope>
</reference>
<accession>A0A670IXX0</accession>
<keyword evidence="5" id="KW-1185">Reference proteome</keyword>
<feature type="signal peptide" evidence="3">
    <location>
        <begin position="1"/>
        <end position="29"/>
    </location>
</feature>
<organism evidence="4 5">
    <name type="scientific">Podarcis muralis</name>
    <name type="common">Wall lizard</name>
    <name type="synonym">Lacerta muralis</name>
    <dbReference type="NCBI Taxonomy" id="64176"/>
    <lineage>
        <taxon>Eukaryota</taxon>
        <taxon>Metazoa</taxon>
        <taxon>Chordata</taxon>
        <taxon>Craniata</taxon>
        <taxon>Vertebrata</taxon>
        <taxon>Euteleostomi</taxon>
        <taxon>Lepidosauria</taxon>
        <taxon>Squamata</taxon>
        <taxon>Bifurcata</taxon>
        <taxon>Unidentata</taxon>
        <taxon>Episquamata</taxon>
        <taxon>Laterata</taxon>
        <taxon>Lacertibaenia</taxon>
        <taxon>Lacertidae</taxon>
        <taxon>Podarcis</taxon>
    </lineage>
</organism>
<reference evidence="4 5" key="1">
    <citation type="journal article" date="2019" name="Proc. Natl. Acad. Sci. U.S.A.">
        <title>Regulatory changes in pterin and carotenoid genes underlie balanced color polymorphisms in the wall lizard.</title>
        <authorList>
            <person name="Andrade P."/>
            <person name="Pinho C."/>
            <person name="Perez I de Lanuza G."/>
            <person name="Afonso S."/>
            <person name="Brejcha J."/>
            <person name="Rubin C.J."/>
            <person name="Wallerman O."/>
            <person name="Pereira P."/>
            <person name="Sabatino S.J."/>
            <person name="Bellati A."/>
            <person name="Pellitteri-Rosa D."/>
            <person name="Bosakova Z."/>
            <person name="Bunikis I."/>
            <person name="Carretero M.A."/>
            <person name="Feiner N."/>
            <person name="Marsik P."/>
            <person name="Pauperio F."/>
            <person name="Salvi D."/>
            <person name="Soler L."/>
            <person name="While G.M."/>
            <person name="Uller T."/>
            <person name="Font E."/>
            <person name="Andersson L."/>
            <person name="Carneiro M."/>
        </authorList>
    </citation>
    <scope>NUCLEOTIDE SEQUENCE</scope>
</reference>
<feature type="region of interest" description="Disordered" evidence="1">
    <location>
        <begin position="31"/>
        <end position="147"/>
    </location>
</feature>
<dbReference type="CTD" id="51705"/>
<dbReference type="OMA" id="ALYRMCQ"/>
<evidence type="ECO:0000256" key="3">
    <source>
        <dbReference type="SAM" id="SignalP"/>
    </source>
</evidence>
<keyword evidence="3" id="KW-0732">Signal</keyword>